<dbReference type="AlphaFoldDB" id="A0A8J5N5D5"/>
<dbReference type="EMBL" id="JAHLQT010009444">
    <property type="protein sequence ID" value="KAG7173562.1"/>
    <property type="molecule type" value="Genomic_DNA"/>
</dbReference>
<feature type="region of interest" description="Disordered" evidence="1">
    <location>
        <begin position="352"/>
        <end position="387"/>
    </location>
</feature>
<keyword evidence="2" id="KW-0812">Transmembrane</keyword>
<feature type="region of interest" description="Disordered" evidence="1">
    <location>
        <begin position="290"/>
        <end position="317"/>
    </location>
</feature>
<reference evidence="4" key="1">
    <citation type="journal article" date="2021" name="Sci. Adv.">
        <title>The American lobster genome reveals insights on longevity, neural, and immune adaptations.</title>
        <authorList>
            <person name="Polinski J.M."/>
            <person name="Zimin A.V."/>
            <person name="Clark K.F."/>
            <person name="Kohn A.B."/>
            <person name="Sadowski N."/>
            <person name="Timp W."/>
            <person name="Ptitsyn A."/>
            <person name="Khanna P."/>
            <person name="Romanova D.Y."/>
            <person name="Williams P."/>
            <person name="Greenwood S.J."/>
            <person name="Moroz L.L."/>
            <person name="Walt D.R."/>
            <person name="Bodnar A.G."/>
        </authorList>
    </citation>
    <scope>NUCLEOTIDE SEQUENCE</scope>
    <source>
        <strain evidence="4">GMGI-L3</strain>
    </source>
</reference>
<keyword evidence="5" id="KW-1185">Reference proteome</keyword>
<keyword evidence="2" id="KW-0472">Membrane</keyword>
<name>A0A8J5N5D5_HOMAM</name>
<evidence type="ECO:0000256" key="1">
    <source>
        <dbReference type="SAM" id="MobiDB-lite"/>
    </source>
</evidence>
<dbReference type="Proteomes" id="UP000747542">
    <property type="component" value="Unassembled WGS sequence"/>
</dbReference>
<gene>
    <name evidence="4" type="ORF">Hamer_G025033</name>
</gene>
<keyword evidence="3" id="KW-0732">Signal</keyword>
<keyword evidence="2" id="KW-1133">Transmembrane helix</keyword>
<comment type="caution">
    <text evidence="4">The sequence shown here is derived from an EMBL/GenBank/DDBJ whole genome shotgun (WGS) entry which is preliminary data.</text>
</comment>
<evidence type="ECO:0000256" key="3">
    <source>
        <dbReference type="SAM" id="SignalP"/>
    </source>
</evidence>
<accession>A0A8J5N5D5</accession>
<feature type="transmembrane region" description="Helical" evidence="2">
    <location>
        <begin position="325"/>
        <end position="346"/>
    </location>
</feature>
<sequence>MDGWTTCLLLFLAFQLVHTDDPQLAEDCRVYHLENYTDHHQSPPVPFRDHLEVSMFVESAGQPPSFVQIHLKSDNETVEVFINRDSEVTVRIGGKQKVKKRLLLNTTTPPLNSWFTLVLDLHSDTLIIFRPEDRLHQLEVNVRLGDNVMAQVAGDLHVVFNCMTGCMVHDKTSPWFGQDLGVLSSLTLYVSPEEGGQHPVVVVEPFNSFSQDPSDKVVANVTAEDPALWYKVVLQQDSENEAGVDGTGRGEHRVRITLSKNKSYSITNVTNALWTLWCFPDKAKEAIKPSIRGSLGGEGDYKEDDDDDDHDEDNDKLEGAGAGQVLAWVLVGLALFIVMVLAMILCTRMGSPAGNHEEDSEPGSPMLTVPPVNHRLPQQDHYSTKVL</sequence>
<evidence type="ECO:0000256" key="2">
    <source>
        <dbReference type="SAM" id="Phobius"/>
    </source>
</evidence>
<protein>
    <submittedName>
        <fullName evidence="4">Uncharacterized protein</fullName>
    </submittedName>
</protein>
<evidence type="ECO:0000313" key="5">
    <source>
        <dbReference type="Proteomes" id="UP000747542"/>
    </source>
</evidence>
<feature type="chain" id="PRO_5035189020" evidence="3">
    <location>
        <begin position="20"/>
        <end position="387"/>
    </location>
</feature>
<proteinExistence type="predicted"/>
<feature type="signal peptide" evidence="3">
    <location>
        <begin position="1"/>
        <end position="19"/>
    </location>
</feature>
<evidence type="ECO:0000313" key="4">
    <source>
        <dbReference type="EMBL" id="KAG7173562.1"/>
    </source>
</evidence>
<feature type="compositionally biased region" description="Acidic residues" evidence="1">
    <location>
        <begin position="301"/>
        <end position="315"/>
    </location>
</feature>
<organism evidence="4 5">
    <name type="scientific">Homarus americanus</name>
    <name type="common">American lobster</name>
    <dbReference type="NCBI Taxonomy" id="6706"/>
    <lineage>
        <taxon>Eukaryota</taxon>
        <taxon>Metazoa</taxon>
        <taxon>Ecdysozoa</taxon>
        <taxon>Arthropoda</taxon>
        <taxon>Crustacea</taxon>
        <taxon>Multicrustacea</taxon>
        <taxon>Malacostraca</taxon>
        <taxon>Eumalacostraca</taxon>
        <taxon>Eucarida</taxon>
        <taxon>Decapoda</taxon>
        <taxon>Pleocyemata</taxon>
        <taxon>Astacidea</taxon>
        <taxon>Nephropoidea</taxon>
        <taxon>Nephropidae</taxon>
        <taxon>Homarus</taxon>
    </lineage>
</organism>